<dbReference type="PRINTS" id="PR00080">
    <property type="entry name" value="SDRFAMILY"/>
</dbReference>
<dbReference type="OrthoDB" id="9803333at2"/>
<keyword evidence="4" id="KW-1185">Reference proteome</keyword>
<dbReference type="Proteomes" id="UP000199589">
    <property type="component" value="Unassembled WGS sequence"/>
</dbReference>
<dbReference type="PANTHER" id="PTHR24321:SF8">
    <property type="entry name" value="ESTRADIOL 17-BETA-DEHYDROGENASE 8-RELATED"/>
    <property type="match status" value="1"/>
</dbReference>
<dbReference type="Gene3D" id="3.40.50.720">
    <property type="entry name" value="NAD(P)-binding Rossmann-like Domain"/>
    <property type="match status" value="1"/>
</dbReference>
<dbReference type="InterPro" id="IPR002347">
    <property type="entry name" value="SDR_fam"/>
</dbReference>
<sequence length="253" mass="26991">MKQSMKDKVAVVVGAGGGSGRITALEFGRQGAMVVVADMDEEKAKSCAEEIKKNGGNAVSFACNVRNEDEVKALMDYAVDTYGRIDVGINIVGTNTDFTDITEVSSENFDLMYEINQRGMYYCMKYELLAMKKNGKGSIVNMGSVGSLVGQRKQGAYNATKFAVAGMTKSAALDFAQDNIRINCVCPGPMMSDGMKAALEKDPNFADQYLVDVPTGRFVEQQEVANAFIFLASDLASGITGVALPVDGGMAAD</sequence>
<dbReference type="FunFam" id="3.40.50.720:FF:000084">
    <property type="entry name" value="Short-chain dehydrogenase reductase"/>
    <property type="match status" value="1"/>
</dbReference>
<organism evidence="3 4">
    <name type="scientific">Marinilactibacillus piezotolerans</name>
    <dbReference type="NCBI Taxonomy" id="258723"/>
    <lineage>
        <taxon>Bacteria</taxon>
        <taxon>Bacillati</taxon>
        <taxon>Bacillota</taxon>
        <taxon>Bacilli</taxon>
        <taxon>Lactobacillales</taxon>
        <taxon>Carnobacteriaceae</taxon>
        <taxon>Marinilactibacillus</taxon>
    </lineage>
</organism>
<dbReference type="PANTHER" id="PTHR24321">
    <property type="entry name" value="DEHYDROGENASES, SHORT CHAIN"/>
    <property type="match status" value="1"/>
</dbReference>
<accession>A0A1I4C7K7</accession>
<gene>
    <name evidence="3" type="ORF">SAMN04488569_11072</name>
</gene>
<dbReference type="Pfam" id="PF13561">
    <property type="entry name" value="adh_short_C2"/>
    <property type="match status" value="1"/>
</dbReference>
<keyword evidence="2" id="KW-0560">Oxidoreductase</keyword>
<name>A0A1I4C7K7_9LACT</name>
<dbReference type="InterPro" id="IPR020904">
    <property type="entry name" value="Sc_DH/Rdtase_CS"/>
</dbReference>
<evidence type="ECO:0000313" key="3">
    <source>
        <dbReference type="EMBL" id="SFK77118.1"/>
    </source>
</evidence>
<dbReference type="EMBL" id="FOSJ01000107">
    <property type="protein sequence ID" value="SFK77118.1"/>
    <property type="molecule type" value="Genomic_DNA"/>
</dbReference>
<dbReference type="PROSITE" id="PS00061">
    <property type="entry name" value="ADH_SHORT"/>
    <property type="match status" value="1"/>
</dbReference>
<dbReference type="CDD" id="cd05233">
    <property type="entry name" value="SDR_c"/>
    <property type="match status" value="1"/>
</dbReference>
<comment type="similarity">
    <text evidence="1">Belongs to the short-chain dehydrogenases/reductases (SDR) family.</text>
</comment>
<reference evidence="4" key="1">
    <citation type="submission" date="2016-10" db="EMBL/GenBank/DDBJ databases">
        <authorList>
            <person name="Varghese N."/>
            <person name="Submissions S."/>
        </authorList>
    </citation>
    <scope>NUCLEOTIDE SEQUENCE [LARGE SCALE GENOMIC DNA]</scope>
    <source>
        <strain evidence="4">DSM 16108</strain>
    </source>
</reference>
<dbReference type="InterPro" id="IPR036291">
    <property type="entry name" value="NAD(P)-bd_dom_sf"/>
</dbReference>
<evidence type="ECO:0000313" key="4">
    <source>
        <dbReference type="Proteomes" id="UP000199589"/>
    </source>
</evidence>
<proteinExistence type="inferred from homology"/>
<dbReference type="AlphaFoldDB" id="A0A1I4C7K7"/>
<dbReference type="GO" id="GO:0008206">
    <property type="term" value="P:bile acid metabolic process"/>
    <property type="evidence" value="ECO:0007669"/>
    <property type="project" value="UniProtKB-ARBA"/>
</dbReference>
<dbReference type="GO" id="GO:0016491">
    <property type="term" value="F:oxidoreductase activity"/>
    <property type="evidence" value="ECO:0007669"/>
    <property type="project" value="UniProtKB-KW"/>
</dbReference>
<dbReference type="RefSeq" id="WP_091898814.1">
    <property type="nucleotide sequence ID" value="NZ_FOSJ01000107.1"/>
</dbReference>
<dbReference type="SUPFAM" id="SSF51735">
    <property type="entry name" value="NAD(P)-binding Rossmann-fold domains"/>
    <property type="match status" value="1"/>
</dbReference>
<evidence type="ECO:0000256" key="1">
    <source>
        <dbReference type="ARBA" id="ARBA00006484"/>
    </source>
</evidence>
<evidence type="ECO:0000256" key="2">
    <source>
        <dbReference type="ARBA" id="ARBA00023002"/>
    </source>
</evidence>
<dbReference type="PRINTS" id="PR00081">
    <property type="entry name" value="GDHRDH"/>
</dbReference>
<protein>
    <submittedName>
        <fullName evidence="3">NAD(P)-dependent dehydrogenase, short-chain alcohol dehydrogenase family</fullName>
    </submittedName>
</protein>
<dbReference type="NCBIfam" id="NF005559">
    <property type="entry name" value="PRK07231.1"/>
    <property type="match status" value="1"/>
</dbReference>